<evidence type="ECO:0000313" key="1">
    <source>
        <dbReference type="EMBL" id="KAI3766544.1"/>
    </source>
</evidence>
<dbReference type="EMBL" id="CM042011">
    <property type="protein sequence ID" value="KAI3766544.1"/>
    <property type="molecule type" value="Genomic_DNA"/>
</dbReference>
<accession>A0ACB9F5N0</accession>
<protein>
    <submittedName>
        <fullName evidence="1">Uncharacterized protein</fullName>
    </submittedName>
</protein>
<proteinExistence type="predicted"/>
<organism evidence="1 2">
    <name type="scientific">Cichorium intybus</name>
    <name type="common">Chicory</name>
    <dbReference type="NCBI Taxonomy" id="13427"/>
    <lineage>
        <taxon>Eukaryota</taxon>
        <taxon>Viridiplantae</taxon>
        <taxon>Streptophyta</taxon>
        <taxon>Embryophyta</taxon>
        <taxon>Tracheophyta</taxon>
        <taxon>Spermatophyta</taxon>
        <taxon>Magnoliopsida</taxon>
        <taxon>eudicotyledons</taxon>
        <taxon>Gunneridae</taxon>
        <taxon>Pentapetalae</taxon>
        <taxon>asterids</taxon>
        <taxon>campanulids</taxon>
        <taxon>Asterales</taxon>
        <taxon>Asteraceae</taxon>
        <taxon>Cichorioideae</taxon>
        <taxon>Cichorieae</taxon>
        <taxon>Cichoriinae</taxon>
        <taxon>Cichorium</taxon>
    </lineage>
</organism>
<reference evidence="1 2" key="2">
    <citation type="journal article" date="2022" name="Mol. Ecol. Resour.">
        <title>The genomes of chicory, endive, great burdock and yacon provide insights into Asteraceae paleo-polyploidization history and plant inulin production.</title>
        <authorList>
            <person name="Fan W."/>
            <person name="Wang S."/>
            <person name="Wang H."/>
            <person name="Wang A."/>
            <person name="Jiang F."/>
            <person name="Liu H."/>
            <person name="Zhao H."/>
            <person name="Xu D."/>
            <person name="Zhang Y."/>
        </authorList>
    </citation>
    <scope>NUCLEOTIDE SEQUENCE [LARGE SCALE GENOMIC DNA]</scope>
    <source>
        <strain evidence="2">cv. Punajuju</strain>
        <tissue evidence="1">Leaves</tissue>
    </source>
</reference>
<name>A0ACB9F5N0_CICIN</name>
<comment type="caution">
    <text evidence="1">The sequence shown here is derived from an EMBL/GenBank/DDBJ whole genome shotgun (WGS) entry which is preliminary data.</text>
</comment>
<evidence type="ECO:0000313" key="2">
    <source>
        <dbReference type="Proteomes" id="UP001055811"/>
    </source>
</evidence>
<sequence>MDEIKNKLSTTPPLPPTTDTIAQASVVAAQVPTASLASPTLAATTMPPPFATVLLVPTSAFEPTPSLVMVVYDDVKNRETEAYEGNIGITFEQAKQFSYGHNNVLLKEMLAKVGDEHAKKAAVEKGT</sequence>
<reference evidence="2" key="1">
    <citation type="journal article" date="2022" name="Mol. Ecol. Resour.">
        <title>The genomes of chicory, endive, great burdock and yacon provide insights into Asteraceae palaeo-polyploidization history and plant inulin production.</title>
        <authorList>
            <person name="Fan W."/>
            <person name="Wang S."/>
            <person name="Wang H."/>
            <person name="Wang A."/>
            <person name="Jiang F."/>
            <person name="Liu H."/>
            <person name="Zhao H."/>
            <person name="Xu D."/>
            <person name="Zhang Y."/>
        </authorList>
    </citation>
    <scope>NUCLEOTIDE SEQUENCE [LARGE SCALE GENOMIC DNA]</scope>
    <source>
        <strain evidence="2">cv. Punajuju</strain>
    </source>
</reference>
<gene>
    <name evidence="1" type="ORF">L2E82_16608</name>
</gene>
<keyword evidence="2" id="KW-1185">Reference proteome</keyword>
<dbReference type="Proteomes" id="UP001055811">
    <property type="component" value="Linkage Group LG03"/>
</dbReference>